<dbReference type="PROSITE" id="PS51257">
    <property type="entry name" value="PROKAR_LIPOPROTEIN"/>
    <property type="match status" value="1"/>
</dbReference>
<gene>
    <name evidence="1" type="ORF">UFOPK3772_01599</name>
</gene>
<protein>
    <submittedName>
        <fullName evidence="1">Unannotated protein</fullName>
    </submittedName>
</protein>
<organism evidence="1">
    <name type="scientific">freshwater metagenome</name>
    <dbReference type="NCBI Taxonomy" id="449393"/>
    <lineage>
        <taxon>unclassified sequences</taxon>
        <taxon>metagenomes</taxon>
        <taxon>ecological metagenomes</taxon>
    </lineage>
</organism>
<dbReference type="EMBL" id="CAFBNE010000047">
    <property type="protein sequence ID" value="CAB4951821.1"/>
    <property type="molecule type" value="Genomic_DNA"/>
</dbReference>
<evidence type="ECO:0000313" key="1">
    <source>
        <dbReference type="EMBL" id="CAB4951821.1"/>
    </source>
</evidence>
<accession>A0A6J7K981</accession>
<name>A0A6J7K981_9ZZZZ</name>
<reference evidence="1" key="1">
    <citation type="submission" date="2020-05" db="EMBL/GenBank/DDBJ databases">
        <authorList>
            <person name="Chiriac C."/>
            <person name="Salcher M."/>
            <person name="Ghai R."/>
            <person name="Kavagutti S V."/>
        </authorList>
    </citation>
    <scope>NUCLEOTIDE SEQUENCE</scope>
</reference>
<proteinExistence type="predicted"/>
<dbReference type="AlphaFoldDB" id="A0A6J7K981"/>
<sequence>MHSTPRRFVSALVCAALACATLSLTAGPAGAATTGGSPSDLMVSLLSPHAGNTTGANITYTSDSGWSSTNVVLTMPGWTALNPFVSTGSAPCPTSITTTAKPASGTAKPVFSECTWTQSSSGAVFSAVVTSSSGLDGPVSIGLSQGMLKNPVAPAEYAVRLSEQSDAGWVTLSNWTSIDAPSSFTLTPSTYIAGALTSATATYVSASGWANTNVILTLPGWSAQNTFSNTGSAPCPSSITVSATPKNATVSQCSWTQTSGSAIFSAIVSAPNEGLAGPVTIQFGEGTLRNPIVPAQYMARVSEQSSAGWVSMNWWVNIGVPANLKAALRSYDQGASTGADITYDSASSWAGTNVTLVFPGFTALKTFESTGSKPCPSTVRVVATPSTATTAQCSWTAGVNPQLSFVLNSPGYGLQGAVRVVLGNGLLGNPDNAGPAAIRLVEQSGAGWVGLETTVTLNPQ</sequence>